<evidence type="ECO:0008006" key="4">
    <source>
        <dbReference type="Google" id="ProtNLM"/>
    </source>
</evidence>
<protein>
    <recommendedName>
        <fullName evidence="4">Lipoprotein</fullName>
    </recommendedName>
</protein>
<evidence type="ECO:0000313" key="3">
    <source>
        <dbReference type="Proteomes" id="UP000198916"/>
    </source>
</evidence>
<dbReference type="AlphaFoldDB" id="A0A1H7T8G2"/>
<gene>
    <name evidence="2" type="ORF">SAMN05421740_110155</name>
</gene>
<organism evidence="2 3">
    <name type="scientific">Parapedobacter koreensis</name>
    <dbReference type="NCBI Taxonomy" id="332977"/>
    <lineage>
        <taxon>Bacteria</taxon>
        <taxon>Pseudomonadati</taxon>
        <taxon>Bacteroidota</taxon>
        <taxon>Sphingobacteriia</taxon>
        <taxon>Sphingobacteriales</taxon>
        <taxon>Sphingobacteriaceae</taxon>
        <taxon>Parapedobacter</taxon>
    </lineage>
</organism>
<dbReference type="OrthoDB" id="711001at2"/>
<dbReference type="STRING" id="332977.SAMN05421740_110155"/>
<accession>A0A1H7T8G2</accession>
<name>A0A1H7T8G2_9SPHI</name>
<feature type="chain" id="PRO_5011628486" description="Lipoprotein" evidence="1">
    <location>
        <begin position="23"/>
        <end position="163"/>
    </location>
</feature>
<dbReference type="Proteomes" id="UP000198916">
    <property type="component" value="Unassembled WGS sequence"/>
</dbReference>
<feature type="signal peptide" evidence="1">
    <location>
        <begin position="1"/>
        <end position="22"/>
    </location>
</feature>
<keyword evidence="3" id="KW-1185">Reference proteome</keyword>
<proteinExistence type="predicted"/>
<dbReference type="RefSeq" id="WP_090608432.1">
    <property type="nucleotide sequence ID" value="NZ_FNZR01000010.1"/>
</dbReference>
<evidence type="ECO:0000256" key="1">
    <source>
        <dbReference type="SAM" id="SignalP"/>
    </source>
</evidence>
<keyword evidence="1" id="KW-0732">Signal</keyword>
<dbReference type="EMBL" id="FNZR01000010">
    <property type="protein sequence ID" value="SEL81181.1"/>
    <property type="molecule type" value="Genomic_DNA"/>
</dbReference>
<reference evidence="3" key="1">
    <citation type="submission" date="2016-10" db="EMBL/GenBank/DDBJ databases">
        <authorList>
            <person name="Varghese N."/>
            <person name="Submissions S."/>
        </authorList>
    </citation>
    <scope>NUCLEOTIDE SEQUENCE [LARGE SCALE GENOMIC DNA]</scope>
    <source>
        <strain evidence="3">Jip14</strain>
    </source>
</reference>
<dbReference type="Gene3D" id="2.60.40.2970">
    <property type="match status" value="1"/>
</dbReference>
<evidence type="ECO:0000313" key="2">
    <source>
        <dbReference type="EMBL" id="SEL81181.1"/>
    </source>
</evidence>
<sequence>MKTRNLLAVCAGILLLATQCQQPNNHQQNTEASDTTLVAELRMDGEYRLDGPLVLHFAVYNPTIDTLRFTQYHTPFEGFLNNFLTITNSEGQEMPYIGPMAKRVMPPVAESYRKVPPMGRDTVSIDIRKGYRIETSGTYTIRYNGGNVSGMADGEAIQVVVTE</sequence>